<dbReference type="InParanoid" id="B4KFS5"/>
<dbReference type="GO" id="GO:0005886">
    <property type="term" value="C:plasma membrane"/>
    <property type="evidence" value="ECO:0007669"/>
    <property type="project" value="UniProtKB-SubCell"/>
</dbReference>
<dbReference type="PhylomeDB" id="B4KFS5"/>
<keyword evidence="6" id="KW-0675">Receptor</keyword>
<keyword evidence="5 6" id="KW-0472">Membrane</keyword>
<gene>
    <name evidence="7" type="primary">Dmoj\GI16618</name>
    <name evidence="7" type="ORF">Dmoj_GI16618</name>
</gene>
<comment type="function">
    <text evidence="6">Gustatory receptor which mediates acceptance or avoidance behavior, depending on its substrates.</text>
</comment>
<keyword evidence="2 6" id="KW-1003">Cell membrane</keyword>
<feature type="transmembrane region" description="Helical" evidence="6">
    <location>
        <begin position="251"/>
        <end position="271"/>
    </location>
</feature>
<reference evidence="7 8" key="1">
    <citation type="journal article" date="2007" name="Nature">
        <title>Evolution of genes and genomes on the Drosophila phylogeny.</title>
        <authorList>
            <consortium name="Drosophila 12 Genomes Consortium"/>
            <person name="Clark A.G."/>
            <person name="Eisen M.B."/>
            <person name="Smith D.R."/>
            <person name="Bergman C.M."/>
            <person name="Oliver B."/>
            <person name="Markow T.A."/>
            <person name="Kaufman T.C."/>
            <person name="Kellis M."/>
            <person name="Gelbart W."/>
            <person name="Iyer V.N."/>
            <person name="Pollard D.A."/>
            <person name="Sackton T.B."/>
            <person name="Larracuente A.M."/>
            <person name="Singh N.D."/>
            <person name="Abad J.P."/>
            <person name="Abt D.N."/>
            <person name="Adryan B."/>
            <person name="Aguade M."/>
            <person name="Akashi H."/>
            <person name="Anderson W.W."/>
            <person name="Aquadro C.F."/>
            <person name="Ardell D.H."/>
            <person name="Arguello R."/>
            <person name="Artieri C.G."/>
            <person name="Barbash D.A."/>
            <person name="Barker D."/>
            <person name="Barsanti P."/>
            <person name="Batterham P."/>
            <person name="Batzoglou S."/>
            <person name="Begun D."/>
            <person name="Bhutkar A."/>
            <person name="Blanco E."/>
            <person name="Bosak S.A."/>
            <person name="Bradley R.K."/>
            <person name="Brand A.D."/>
            <person name="Brent M.R."/>
            <person name="Brooks A.N."/>
            <person name="Brown R.H."/>
            <person name="Butlin R.K."/>
            <person name="Caggese C."/>
            <person name="Calvi B.R."/>
            <person name="Bernardo de Carvalho A."/>
            <person name="Caspi A."/>
            <person name="Castrezana S."/>
            <person name="Celniker S.E."/>
            <person name="Chang J.L."/>
            <person name="Chapple C."/>
            <person name="Chatterji S."/>
            <person name="Chinwalla A."/>
            <person name="Civetta A."/>
            <person name="Clifton S.W."/>
            <person name="Comeron J.M."/>
            <person name="Costello J.C."/>
            <person name="Coyne J.A."/>
            <person name="Daub J."/>
            <person name="David R.G."/>
            <person name="Delcher A.L."/>
            <person name="Delehaunty K."/>
            <person name="Do C.B."/>
            <person name="Ebling H."/>
            <person name="Edwards K."/>
            <person name="Eickbush T."/>
            <person name="Evans J.D."/>
            <person name="Filipski A."/>
            <person name="Findeiss S."/>
            <person name="Freyhult E."/>
            <person name="Fulton L."/>
            <person name="Fulton R."/>
            <person name="Garcia A.C."/>
            <person name="Gardiner A."/>
            <person name="Garfield D.A."/>
            <person name="Garvin B.E."/>
            <person name="Gibson G."/>
            <person name="Gilbert D."/>
            <person name="Gnerre S."/>
            <person name="Godfrey J."/>
            <person name="Good R."/>
            <person name="Gotea V."/>
            <person name="Gravely B."/>
            <person name="Greenberg A.J."/>
            <person name="Griffiths-Jones S."/>
            <person name="Gross S."/>
            <person name="Guigo R."/>
            <person name="Gustafson E.A."/>
            <person name="Haerty W."/>
            <person name="Hahn M.W."/>
            <person name="Halligan D.L."/>
            <person name="Halpern A.L."/>
            <person name="Halter G.M."/>
            <person name="Han M.V."/>
            <person name="Heger A."/>
            <person name="Hillier L."/>
            <person name="Hinrichs A.S."/>
            <person name="Holmes I."/>
            <person name="Hoskins R.A."/>
            <person name="Hubisz M.J."/>
            <person name="Hultmark D."/>
            <person name="Huntley M.A."/>
            <person name="Jaffe D.B."/>
            <person name="Jagadeeshan S."/>
            <person name="Jeck W.R."/>
            <person name="Johnson J."/>
            <person name="Jones C.D."/>
            <person name="Jordan W.C."/>
            <person name="Karpen G.H."/>
            <person name="Kataoka E."/>
            <person name="Keightley P.D."/>
            <person name="Kheradpour P."/>
            <person name="Kirkness E.F."/>
            <person name="Koerich L.B."/>
            <person name="Kristiansen K."/>
            <person name="Kudrna D."/>
            <person name="Kulathinal R.J."/>
            <person name="Kumar S."/>
            <person name="Kwok R."/>
            <person name="Lander E."/>
            <person name="Langley C.H."/>
            <person name="Lapoint R."/>
            <person name="Lazzaro B.P."/>
            <person name="Lee S.J."/>
            <person name="Levesque L."/>
            <person name="Li R."/>
            <person name="Lin C.F."/>
            <person name="Lin M.F."/>
            <person name="Lindblad-Toh K."/>
            <person name="Llopart A."/>
            <person name="Long M."/>
            <person name="Low L."/>
            <person name="Lozovsky E."/>
            <person name="Lu J."/>
            <person name="Luo M."/>
            <person name="Machado C.A."/>
            <person name="Makalowski W."/>
            <person name="Marzo M."/>
            <person name="Matsuda M."/>
            <person name="Matzkin L."/>
            <person name="McAllister B."/>
            <person name="McBride C.S."/>
            <person name="McKernan B."/>
            <person name="McKernan K."/>
            <person name="Mendez-Lago M."/>
            <person name="Minx P."/>
            <person name="Mollenhauer M.U."/>
            <person name="Montooth K."/>
            <person name="Mount S.M."/>
            <person name="Mu X."/>
            <person name="Myers E."/>
            <person name="Negre B."/>
            <person name="Newfeld S."/>
            <person name="Nielsen R."/>
            <person name="Noor M.A."/>
            <person name="O'Grady P."/>
            <person name="Pachter L."/>
            <person name="Papaceit M."/>
            <person name="Parisi M.J."/>
            <person name="Parisi M."/>
            <person name="Parts L."/>
            <person name="Pedersen J.S."/>
            <person name="Pesole G."/>
            <person name="Phillippy A.M."/>
            <person name="Ponting C.P."/>
            <person name="Pop M."/>
            <person name="Porcelli D."/>
            <person name="Powell J.R."/>
            <person name="Prohaska S."/>
            <person name="Pruitt K."/>
            <person name="Puig M."/>
            <person name="Quesneville H."/>
            <person name="Ram K.R."/>
            <person name="Rand D."/>
            <person name="Rasmussen M.D."/>
            <person name="Reed L.K."/>
            <person name="Reenan R."/>
            <person name="Reily A."/>
            <person name="Remington K.A."/>
            <person name="Rieger T.T."/>
            <person name="Ritchie M.G."/>
            <person name="Robin C."/>
            <person name="Rogers Y.H."/>
            <person name="Rohde C."/>
            <person name="Rozas J."/>
            <person name="Rubenfield M.J."/>
            <person name="Ruiz A."/>
            <person name="Russo S."/>
            <person name="Salzberg S.L."/>
            <person name="Sanchez-Gracia A."/>
            <person name="Saranga D.J."/>
            <person name="Sato H."/>
            <person name="Schaeffer S.W."/>
            <person name="Schatz M.C."/>
            <person name="Schlenke T."/>
            <person name="Schwartz R."/>
            <person name="Segarra C."/>
            <person name="Singh R.S."/>
            <person name="Sirot L."/>
            <person name="Sirota M."/>
            <person name="Sisneros N.B."/>
            <person name="Smith C.D."/>
            <person name="Smith T.F."/>
            <person name="Spieth J."/>
            <person name="Stage D.E."/>
            <person name="Stark A."/>
            <person name="Stephan W."/>
            <person name="Strausberg R.L."/>
            <person name="Strempel S."/>
            <person name="Sturgill D."/>
            <person name="Sutton G."/>
            <person name="Sutton G.G."/>
            <person name="Tao W."/>
            <person name="Teichmann S."/>
            <person name="Tobari Y.N."/>
            <person name="Tomimura Y."/>
            <person name="Tsolas J.M."/>
            <person name="Valente V.L."/>
            <person name="Venter E."/>
            <person name="Venter J.C."/>
            <person name="Vicario S."/>
            <person name="Vieira F.G."/>
            <person name="Vilella A.J."/>
            <person name="Villasante A."/>
            <person name="Walenz B."/>
            <person name="Wang J."/>
            <person name="Wasserman M."/>
            <person name="Watts T."/>
            <person name="Wilson D."/>
            <person name="Wilson R.K."/>
            <person name="Wing R.A."/>
            <person name="Wolfner M.F."/>
            <person name="Wong A."/>
            <person name="Wong G.K."/>
            <person name="Wu C.I."/>
            <person name="Wu G."/>
            <person name="Yamamoto D."/>
            <person name="Yang H.P."/>
            <person name="Yang S.P."/>
            <person name="Yorke J.A."/>
            <person name="Yoshida K."/>
            <person name="Zdobnov E."/>
            <person name="Zhang P."/>
            <person name="Zhang Y."/>
            <person name="Zimin A.V."/>
            <person name="Baldwin J."/>
            <person name="Abdouelleil A."/>
            <person name="Abdulkadir J."/>
            <person name="Abebe A."/>
            <person name="Abera B."/>
            <person name="Abreu J."/>
            <person name="Acer S.C."/>
            <person name="Aftuck L."/>
            <person name="Alexander A."/>
            <person name="An P."/>
            <person name="Anderson E."/>
            <person name="Anderson S."/>
            <person name="Arachi H."/>
            <person name="Azer M."/>
            <person name="Bachantsang P."/>
            <person name="Barry A."/>
            <person name="Bayul T."/>
            <person name="Berlin A."/>
            <person name="Bessette D."/>
            <person name="Bloom T."/>
            <person name="Blye J."/>
            <person name="Boguslavskiy L."/>
            <person name="Bonnet C."/>
            <person name="Boukhgalter B."/>
            <person name="Bourzgui I."/>
            <person name="Brown A."/>
            <person name="Cahill P."/>
            <person name="Channer S."/>
            <person name="Cheshatsang Y."/>
            <person name="Chuda L."/>
            <person name="Citroen M."/>
            <person name="Collymore A."/>
            <person name="Cooke P."/>
            <person name="Costello M."/>
            <person name="D'Aco K."/>
            <person name="Daza R."/>
            <person name="De Haan G."/>
            <person name="DeGray S."/>
            <person name="DeMaso C."/>
            <person name="Dhargay N."/>
            <person name="Dooley K."/>
            <person name="Dooley E."/>
            <person name="Doricent M."/>
            <person name="Dorje P."/>
            <person name="Dorjee K."/>
            <person name="Dupes A."/>
            <person name="Elong R."/>
            <person name="Falk J."/>
            <person name="Farina A."/>
            <person name="Faro S."/>
            <person name="Ferguson D."/>
            <person name="Fisher S."/>
            <person name="Foley C.D."/>
            <person name="Franke A."/>
            <person name="Friedrich D."/>
            <person name="Gadbois L."/>
            <person name="Gearin G."/>
            <person name="Gearin C.R."/>
            <person name="Giannoukos G."/>
            <person name="Goode T."/>
            <person name="Graham J."/>
            <person name="Grandbois E."/>
            <person name="Grewal S."/>
            <person name="Gyaltsen K."/>
            <person name="Hafez N."/>
            <person name="Hagos B."/>
            <person name="Hall J."/>
            <person name="Henson C."/>
            <person name="Hollinger A."/>
            <person name="Honan T."/>
            <person name="Huard M.D."/>
            <person name="Hughes L."/>
            <person name="Hurhula B."/>
            <person name="Husby M.E."/>
            <person name="Kamat A."/>
            <person name="Kanga B."/>
            <person name="Kashin S."/>
            <person name="Khazanovich D."/>
            <person name="Kisner P."/>
            <person name="Lance K."/>
            <person name="Lara M."/>
            <person name="Lee W."/>
            <person name="Lennon N."/>
            <person name="Letendre F."/>
            <person name="LeVine R."/>
            <person name="Lipovsky A."/>
            <person name="Liu X."/>
            <person name="Liu J."/>
            <person name="Liu S."/>
            <person name="Lokyitsang T."/>
            <person name="Lokyitsang Y."/>
            <person name="Lubonja R."/>
            <person name="Lui A."/>
            <person name="MacDonald P."/>
            <person name="Magnisalis V."/>
            <person name="Maru K."/>
            <person name="Matthews C."/>
            <person name="McCusker W."/>
            <person name="McDonough S."/>
            <person name="Mehta T."/>
            <person name="Meldrim J."/>
            <person name="Meneus L."/>
            <person name="Mihai O."/>
            <person name="Mihalev A."/>
            <person name="Mihova T."/>
            <person name="Mittelman R."/>
            <person name="Mlenga V."/>
            <person name="Montmayeur A."/>
            <person name="Mulrain L."/>
            <person name="Navidi A."/>
            <person name="Naylor J."/>
            <person name="Negash T."/>
            <person name="Nguyen T."/>
            <person name="Nguyen N."/>
            <person name="Nicol R."/>
            <person name="Norbu C."/>
            <person name="Norbu N."/>
            <person name="Novod N."/>
            <person name="O'Neill B."/>
            <person name="Osman S."/>
            <person name="Markiewicz E."/>
            <person name="Oyono O.L."/>
            <person name="Patti C."/>
            <person name="Phunkhang P."/>
            <person name="Pierre F."/>
            <person name="Priest M."/>
            <person name="Raghuraman S."/>
            <person name="Rege F."/>
            <person name="Reyes R."/>
            <person name="Rise C."/>
            <person name="Rogov P."/>
            <person name="Ross K."/>
            <person name="Ryan E."/>
            <person name="Settipalli S."/>
            <person name="Shea T."/>
            <person name="Sherpa N."/>
            <person name="Shi L."/>
            <person name="Shih D."/>
            <person name="Sparrow T."/>
            <person name="Spaulding J."/>
            <person name="Stalker J."/>
            <person name="Stange-Thomann N."/>
            <person name="Stavropoulos S."/>
            <person name="Stone C."/>
            <person name="Strader C."/>
            <person name="Tesfaye S."/>
            <person name="Thomson T."/>
            <person name="Thoulutsang Y."/>
            <person name="Thoulutsang D."/>
            <person name="Topham K."/>
            <person name="Topping I."/>
            <person name="Tsamla T."/>
            <person name="Vassiliev H."/>
            <person name="Vo A."/>
            <person name="Wangchuk T."/>
            <person name="Wangdi T."/>
            <person name="Weiand M."/>
            <person name="Wilkinson J."/>
            <person name="Wilson A."/>
            <person name="Yadav S."/>
            <person name="Young G."/>
            <person name="Yu Q."/>
            <person name="Zembek L."/>
            <person name="Zhong D."/>
            <person name="Zimmer A."/>
            <person name="Zwirko Z."/>
            <person name="Jaffe D.B."/>
            <person name="Alvarez P."/>
            <person name="Brockman W."/>
            <person name="Butler J."/>
            <person name="Chin C."/>
            <person name="Gnerre S."/>
            <person name="Grabherr M."/>
            <person name="Kleber M."/>
            <person name="Mauceli E."/>
            <person name="MacCallum I."/>
        </authorList>
    </citation>
    <scope>NUCLEOTIDE SEQUENCE [LARGE SCALE GENOMIC DNA]</scope>
    <source>
        <strain evidence="8">Tucson 15081-1352.22</strain>
    </source>
</reference>
<feature type="transmembrane region" description="Helical" evidence="6">
    <location>
        <begin position="40"/>
        <end position="65"/>
    </location>
</feature>
<dbReference type="GO" id="GO:0007165">
    <property type="term" value="P:signal transduction"/>
    <property type="evidence" value="ECO:0007669"/>
    <property type="project" value="UniProtKB-KW"/>
</dbReference>
<dbReference type="KEGG" id="dmo:Dmoj_GI16618"/>
<evidence type="ECO:0000256" key="1">
    <source>
        <dbReference type="ARBA" id="ARBA00004651"/>
    </source>
</evidence>
<keyword evidence="3 6" id="KW-0812">Transmembrane</keyword>
<sequence>MVVHRLQHFLYQLFAYYAIFIGVTSYFYDFKRRLYKNTKWTQLIACLSNLIIVSVTLSDLAWLWLDYVNEDRVTGEIIQLDITVNDIVCVLQLLQRVPRERATKNIEQELESLTRLCPKSWARKDKHSKQDIRRLRSIYLAKNCIMWIFTGFLSTFLIMSYQFMNLRQAKLYIEQTLVILKVLAFDSQDITMHLHFLLSLRICRLYMRLNSRMRQLVERNSPADALEALHLRRLHLKLTFLMERLTSAYDIIMISTRFSLIITTAVMGYYISLSVCLPTIYKVVGCGFYALLVLDAYILDLILDYTINEHQKTSCLLRKHYELDHPDTQLSRGFDLFALQLTTFPMQVKPYGLLTCSTATWLSDIACIICWMVVLLQYKIVSEKR</sequence>
<keyword evidence="4 6" id="KW-1133">Transmembrane helix</keyword>
<evidence type="ECO:0000256" key="3">
    <source>
        <dbReference type="ARBA" id="ARBA00022692"/>
    </source>
</evidence>
<evidence type="ECO:0000313" key="7">
    <source>
        <dbReference type="EMBL" id="EDW11040.1"/>
    </source>
</evidence>
<comment type="caution">
    <text evidence="6">Lacks conserved residue(s) required for the propagation of feature annotation.</text>
</comment>
<evidence type="ECO:0000313" key="8">
    <source>
        <dbReference type="Proteomes" id="UP000009192"/>
    </source>
</evidence>
<dbReference type="Proteomes" id="UP000009192">
    <property type="component" value="Unassembled WGS sequence"/>
</dbReference>
<evidence type="ECO:0000256" key="5">
    <source>
        <dbReference type="ARBA" id="ARBA00023136"/>
    </source>
</evidence>
<dbReference type="AlphaFoldDB" id="B4KFS5"/>
<feature type="transmembrane region" description="Helical" evidence="6">
    <location>
        <begin position="6"/>
        <end position="28"/>
    </location>
</feature>
<accession>B4KFS5</accession>
<keyword evidence="6" id="KW-0807">Transducer</keyword>
<feature type="transmembrane region" description="Helical" evidence="6">
    <location>
        <begin position="144"/>
        <end position="164"/>
    </location>
</feature>
<evidence type="ECO:0000256" key="6">
    <source>
        <dbReference type="RuleBase" id="RU363108"/>
    </source>
</evidence>
<dbReference type="OrthoDB" id="7860063at2759"/>
<comment type="similarity">
    <text evidence="6">Belongs to the insect chemoreceptor superfamily. Gustatory receptor (GR) family.</text>
</comment>
<dbReference type="Pfam" id="PF08395">
    <property type="entry name" value="7tm_7"/>
    <property type="match status" value="1"/>
</dbReference>
<evidence type="ECO:0000256" key="2">
    <source>
        <dbReference type="ARBA" id="ARBA00022475"/>
    </source>
</evidence>
<organism evidence="7 8">
    <name type="scientific">Drosophila mojavensis</name>
    <name type="common">Fruit fly</name>
    <dbReference type="NCBI Taxonomy" id="7230"/>
    <lineage>
        <taxon>Eukaryota</taxon>
        <taxon>Metazoa</taxon>
        <taxon>Ecdysozoa</taxon>
        <taxon>Arthropoda</taxon>
        <taxon>Hexapoda</taxon>
        <taxon>Insecta</taxon>
        <taxon>Pterygota</taxon>
        <taxon>Neoptera</taxon>
        <taxon>Endopterygota</taxon>
        <taxon>Diptera</taxon>
        <taxon>Brachycera</taxon>
        <taxon>Muscomorpha</taxon>
        <taxon>Ephydroidea</taxon>
        <taxon>Drosophilidae</taxon>
        <taxon>Drosophila</taxon>
    </lineage>
</organism>
<protein>
    <recommendedName>
        <fullName evidence="6">Gustatory receptor</fullName>
    </recommendedName>
</protein>
<dbReference type="HOGENOM" id="CLU_041722_0_0_1"/>
<dbReference type="EMBL" id="CH933807">
    <property type="protein sequence ID" value="EDW11040.1"/>
    <property type="molecule type" value="Genomic_DNA"/>
</dbReference>
<evidence type="ECO:0000256" key="4">
    <source>
        <dbReference type="ARBA" id="ARBA00022989"/>
    </source>
</evidence>
<name>B4KFS5_DROMO</name>
<dbReference type="InterPro" id="IPR013604">
    <property type="entry name" value="7TM_chemorcpt"/>
</dbReference>
<comment type="subcellular location">
    <subcellularLocation>
        <location evidence="1 6">Cell membrane</location>
        <topology evidence="1 6">Multi-pass membrane protein</topology>
    </subcellularLocation>
</comment>
<dbReference type="GO" id="GO:0050909">
    <property type="term" value="P:sensory perception of taste"/>
    <property type="evidence" value="ECO:0007669"/>
    <property type="project" value="InterPro"/>
</dbReference>
<keyword evidence="8" id="KW-1185">Reference proteome</keyword>
<feature type="transmembrane region" description="Helical" evidence="6">
    <location>
        <begin position="351"/>
        <end position="376"/>
    </location>
</feature>
<proteinExistence type="inferred from homology"/>
<dbReference type="OMA" id="DIACIIC"/>